<accession>A0A842JAR5</accession>
<dbReference type="EMBL" id="JACLZK010000002">
    <property type="protein sequence ID" value="MBC2883182.1"/>
    <property type="molecule type" value="Genomic_DNA"/>
</dbReference>
<organism evidence="3 4">
    <name type="scientific">Campylobacter massiliensis</name>
    <dbReference type="NCBI Taxonomy" id="2762557"/>
    <lineage>
        <taxon>Bacteria</taxon>
        <taxon>Pseudomonadati</taxon>
        <taxon>Campylobacterota</taxon>
        <taxon>Epsilonproteobacteria</taxon>
        <taxon>Campylobacterales</taxon>
        <taxon>Campylobacteraceae</taxon>
        <taxon>Campylobacter</taxon>
    </lineage>
</organism>
<proteinExistence type="predicted"/>
<dbReference type="SUPFAM" id="SSF56563">
    <property type="entry name" value="Major capsid protein gp5"/>
    <property type="match status" value="1"/>
</dbReference>
<reference evidence="3 4" key="1">
    <citation type="submission" date="2020-08" db="EMBL/GenBank/DDBJ databases">
        <title>Complete genome and description of Campylobacter massiliensis Marseille-Q3452 sp. nov.</title>
        <authorList>
            <person name="Antezack A."/>
        </authorList>
    </citation>
    <scope>NUCLEOTIDE SEQUENCE [LARGE SCALE GENOMIC DNA]</scope>
    <source>
        <strain evidence="3 4">Marseille-Q3452</strain>
    </source>
</reference>
<evidence type="ECO:0000313" key="4">
    <source>
        <dbReference type="Proteomes" id="UP000552683"/>
    </source>
</evidence>
<dbReference type="AlphaFoldDB" id="A0A842JAR5"/>
<comment type="subcellular location">
    <subcellularLocation>
        <location evidence="1">Virion</location>
    </subcellularLocation>
</comment>
<dbReference type="RefSeq" id="WP_185898737.1">
    <property type="nucleotide sequence ID" value="NZ_JACLZK010000002.1"/>
</dbReference>
<evidence type="ECO:0000259" key="2">
    <source>
        <dbReference type="Pfam" id="PF05065"/>
    </source>
</evidence>
<dbReference type="NCBIfam" id="TIGR01554">
    <property type="entry name" value="major_cap_HK97"/>
    <property type="match status" value="1"/>
</dbReference>
<sequence>MNENILKDARNFSVNLGKDAAFDDEAKTISFIALSKNNLHKRVSFWGDEYYLSVDTSRVKFNAKTLYLDHDPTFANAIGAIIETKFENGDFKAKVKFSDEVASSKEAYAKYKAGLSDSVSVGFGNYKVKEMDKIEGVEHYQIYEGEITELSAVWQGADPNAKISKFNQPKGEKMPMNEQTAPQDGATKLAATPSADELAKLNEQVRSSEETRANIIELARILGREKEALAAISAGKSYAEFSREMAELNAKSEIKTVNIISKRDNSACFSLANVIKSAVDRNVDLSREMEHPGKEIGRFALPDEFIANFADGVTSTTTAADAVNREYRGDLLIEQLKQDSKLLNFCTWLPNLSANLTIPRDTSSITADFVEEGKRRAAENLTFDSIALSPHTLNANIVITRTMLNMSAFELESFAFKKLKDAIRKKIEQTLLYGNGVVKGLFATSGVPTVAGYMTAPTLELTLAFGDKLDAAGLDTEHSKFFINGTDISKLRSTKRGNSTERMLIDVGDNDLQGYAYYKNNNLKAGDVIFGNFEDIWIGAFGALEILPLMQEGGNVLLQAFYDIDAKLAREKSFAISKTSS</sequence>
<gene>
    <name evidence="3" type="ORF">H7R39_07925</name>
</gene>
<dbReference type="InterPro" id="IPR024455">
    <property type="entry name" value="Phage_capsid"/>
</dbReference>
<dbReference type="InterPro" id="IPR054612">
    <property type="entry name" value="Phage_capsid-like_C"/>
</dbReference>
<evidence type="ECO:0000313" key="3">
    <source>
        <dbReference type="EMBL" id="MBC2883182.1"/>
    </source>
</evidence>
<evidence type="ECO:0000256" key="1">
    <source>
        <dbReference type="ARBA" id="ARBA00004328"/>
    </source>
</evidence>
<comment type="caution">
    <text evidence="3">The sequence shown here is derived from an EMBL/GenBank/DDBJ whole genome shotgun (WGS) entry which is preliminary data.</text>
</comment>
<dbReference type="Proteomes" id="UP000552683">
    <property type="component" value="Unassembled WGS sequence"/>
</dbReference>
<feature type="domain" description="Phage capsid-like C-terminal" evidence="2">
    <location>
        <begin position="330"/>
        <end position="576"/>
    </location>
</feature>
<dbReference type="Gene3D" id="3.30.2400.10">
    <property type="entry name" value="Major capsid protein gp5"/>
    <property type="match status" value="1"/>
</dbReference>
<keyword evidence="4" id="KW-1185">Reference proteome</keyword>
<protein>
    <submittedName>
        <fullName evidence="3">Phage major capsid protein</fullName>
    </submittedName>
</protein>
<dbReference type="Pfam" id="PF05065">
    <property type="entry name" value="Phage_capsid"/>
    <property type="match status" value="1"/>
</dbReference>
<name>A0A842JAR5_9BACT</name>